<reference evidence="2 3" key="1">
    <citation type="journal article" date="2018" name="BMC Genomics">
        <title>Comparative genome analyses reveal sequence features reflecting distinct modes of host-adaptation between dicot and monocot powdery mildew.</title>
        <authorList>
            <person name="Wu Y."/>
            <person name="Ma X."/>
            <person name="Pan Z."/>
            <person name="Kale S.D."/>
            <person name="Song Y."/>
            <person name="King H."/>
            <person name="Zhang Q."/>
            <person name="Presley C."/>
            <person name="Deng X."/>
            <person name="Wei C.I."/>
            <person name="Xiao S."/>
        </authorList>
    </citation>
    <scope>NUCLEOTIDE SEQUENCE [LARGE SCALE GENOMIC DNA]</scope>
    <source>
        <strain evidence="2">UMSG3</strain>
    </source>
</reference>
<dbReference type="EMBL" id="MCBQ01020022">
    <property type="protein sequence ID" value="RKF55673.1"/>
    <property type="molecule type" value="Genomic_DNA"/>
</dbReference>
<protein>
    <submittedName>
        <fullName evidence="2">Uncharacterized protein</fullName>
    </submittedName>
</protein>
<evidence type="ECO:0000313" key="3">
    <source>
        <dbReference type="Proteomes" id="UP000283383"/>
    </source>
</evidence>
<sequence length="68" mass="8300">MIYDDNNYDDDRDDTFTGQGQFYFDRQFSNNSRNRPQSQVQSRFWQSTPKQNEPSNNRFGRRIQNVDR</sequence>
<name>A0A420HE60_9PEZI</name>
<evidence type="ECO:0000313" key="2">
    <source>
        <dbReference type="EMBL" id="RKF55673.1"/>
    </source>
</evidence>
<accession>A0A420HE60</accession>
<feature type="compositionally biased region" description="Polar residues" evidence="1">
    <location>
        <begin position="27"/>
        <end position="58"/>
    </location>
</feature>
<keyword evidence="3" id="KW-1185">Reference proteome</keyword>
<evidence type="ECO:0000256" key="1">
    <source>
        <dbReference type="SAM" id="MobiDB-lite"/>
    </source>
</evidence>
<comment type="caution">
    <text evidence="2">The sequence shown here is derived from an EMBL/GenBank/DDBJ whole genome shotgun (WGS) entry which is preliminary data.</text>
</comment>
<dbReference type="Proteomes" id="UP000283383">
    <property type="component" value="Unassembled WGS sequence"/>
</dbReference>
<gene>
    <name evidence="2" type="ORF">GcM3_200049</name>
</gene>
<dbReference type="AlphaFoldDB" id="A0A420HE60"/>
<proteinExistence type="predicted"/>
<feature type="region of interest" description="Disordered" evidence="1">
    <location>
        <begin position="27"/>
        <end position="68"/>
    </location>
</feature>
<organism evidence="2 3">
    <name type="scientific">Golovinomyces cichoracearum</name>
    <dbReference type="NCBI Taxonomy" id="62708"/>
    <lineage>
        <taxon>Eukaryota</taxon>
        <taxon>Fungi</taxon>
        <taxon>Dikarya</taxon>
        <taxon>Ascomycota</taxon>
        <taxon>Pezizomycotina</taxon>
        <taxon>Leotiomycetes</taxon>
        <taxon>Erysiphales</taxon>
        <taxon>Erysiphaceae</taxon>
        <taxon>Golovinomyces</taxon>
    </lineage>
</organism>